<proteinExistence type="predicted"/>
<reference evidence="2" key="1">
    <citation type="submission" date="2021-01" db="EMBL/GenBank/DDBJ databases">
        <title>Modified the classification status of verrucomicrobia.</title>
        <authorList>
            <person name="Feng X."/>
        </authorList>
    </citation>
    <scope>NUCLEOTIDE SEQUENCE</scope>
    <source>
        <strain evidence="2">JCM 18052</strain>
    </source>
</reference>
<dbReference type="Proteomes" id="UP000600139">
    <property type="component" value="Unassembled WGS sequence"/>
</dbReference>
<dbReference type="RefSeq" id="WP_200351583.1">
    <property type="nucleotide sequence ID" value="NZ_BAABHZ010000006.1"/>
</dbReference>
<dbReference type="EMBL" id="JAENIK010000011">
    <property type="protein sequence ID" value="MBK1816651.1"/>
    <property type="molecule type" value="Genomic_DNA"/>
</dbReference>
<gene>
    <name evidence="2" type="ORF">JIN84_13580</name>
</gene>
<organism evidence="2 3">
    <name type="scientific">Luteolibacter yonseiensis</name>
    <dbReference type="NCBI Taxonomy" id="1144680"/>
    <lineage>
        <taxon>Bacteria</taxon>
        <taxon>Pseudomonadati</taxon>
        <taxon>Verrucomicrobiota</taxon>
        <taxon>Verrucomicrobiia</taxon>
        <taxon>Verrucomicrobiales</taxon>
        <taxon>Verrucomicrobiaceae</taxon>
        <taxon>Luteolibacter</taxon>
    </lineage>
</organism>
<sequence length="432" mass="46514">MNLRTHPVVCFAAMLTIPTVQAGPYSAGLDDRANSYDAPVPGFVGPHGVGKARIDDGTGQFQNPNNRVNPLFFAWASNCSSYERSDTDAGFNEPEYALGPVTGDNFDVVSLGDLTAAQITTGNPAGRITLKFTKPIRNLSGADFVIFENGFISGFNTGGSGSGGVYAELAYVEVSADGVNFVRFNPVSLTPSAVGAYGTINPTNVYNLAGKHVNAYGDCWGTPFDIGQTGLSEISHIRLVDVPGSGAYKDGGNRSIFDSWRTFGSGGFDLEAVGSISTPMTFGQWPLLAELPANMRTTTADPDNDGIPNLMEYAFGLLPWEKNPKGTGWRCQTITVGAESFYEFTTLRDERCMDLVRDLQVSSDLKIWTTLARSTAGGVFLPQNGFTPLISDQRVGDLASVGVMREDRIRDTRPVSESAKRFYRLSITRPTP</sequence>
<accession>A0A934VC67</accession>
<keyword evidence="3" id="KW-1185">Reference proteome</keyword>
<keyword evidence="1" id="KW-0732">Signal</keyword>
<dbReference type="AlphaFoldDB" id="A0A934VC67"/>
<comment type="caution">
    <text evidence="2">The sequence shown here is derived from an EMBL/GenBank/DDBJ whole genome shotgun (WGS) entry which is preliminary data.</text>
</comment>
<feature type="signal peptide" evidence="1">
    <location>
        <begin position="1"/>
        <end position="22"/>
    </location>
</feature>
<evidence type="ECO:0000313" key="2">
    <source>
        <dbReference type="EMBL" id="MBK1816651.1"/>
    </source>
</evidence>
<evidence type="ECO:0000256" key="1">
    <source>
        <dbReference type="SAM" id="SignalP"/>
    </source>
</evidence>
<protein>
    <submittedName>
        <fullName evidence="2">Uncharacterized protein</fullName>
    </submittedName>
</protein>
<feature type="chain" id="PRO_5038050002" evidence="1">
    <location>
        <begin position="23"/>
        <end position="432"/>
    </location>
</feature>
<name>A0A934VC67_9BACT</name>
<evidence type="ECO:0000313" key="3">
    <source>
        <dbReference type="Proteomes" id="UP000600139"/>
    </source>
</evidence>